<organism evidence="3 4">
    <name type="scientific">Diachasmimorpha longicaudata entomopoxvirus</name>
    <dbReference type="NCBI Taxonomy" id="109981"/>
    <lineage>
        <taxon>Viruses</taxon>
        <taxon>Varidnaviria</taxon>
        <taxon>Bamfordvirae</taxon>
        <taxon>Nucleocytoviricota</taxon>
        <taxon>Pokkesviricetes</taxon>
        <taxon>Chitovirales</taxon>
        <taxon>Poxviridae</taxon>
        <taxon>Entomopoxvirinae</taxon>
        <taxon>Epsilonentomopoxvirus</taxon>
        <taxon>Epsilonentomopoxvirus dlongicaudata</taxon>
        <taxon>Diachasmimorpha entomopoxvirus</taxon>
    </lineage>
</organism>
<dbReference type="SUPFAM" id="SSF56672">
    <property type="entry name" value="DNA/RNA polymerases"/>
    <property type="match status" value="1"/>
</dbReference>
<reference evidence="3 4" key="1">
    <citation type="submission" date="2015-04" db="EMBL/GenBank/DDBJ databases">
        <title>Diachasmimorpha longicaudata entomopoxvirus genome.</title>
        <authorList>
            <person name="Coffman K.A."/>
            <person name="Burke G.R."/>
        </authorList>
    </citation>
    <scope>NUCLEOTIDE SEQUENCE [LARGE SCALE GENOMIC DNA]</scope>
</reference>
<dbReference type="GeneID" id="80534443"/>
<name>A0A7R5WFW3_9POXV</name>
<dbReference type="InterPro" id="IPR000477">
    <property type="entry name" value="RT_dom"/>
</dbReference>
<evidence type="ECO:0000259" key="2">
    <source>
        <dbReference type="PROSITE" id="PS50878"/>
    </source>
</evidence>
<dbReference type="RefSeq" id="YP_010796766.1">
    <property type="nucleotide sequence ID" value="NC_076102.1"/>
</dbReference>
<proteinExistence type="predicted"/>
<dbReference type="Proteomes" id="UP000593702">
    <property type="component" value="Segment"/>
</dbReference>
<dbReference type="InterPro" id="IPR043128">
    <property type="entry name" value="Rev_trsase/Diguanyl_cyclase"/>
</dbReference>
<accession>A0A7R5WFW3</accession>
<dbReference type="KEGG" id="vg:80534443"/>
<dbReference type="EMBL" id="KR095315">
    <property type="protein sequence ID" value="AKS26310.1"/>
    <property type="molecule type" value="Genomic_DNA"/>
</dbReference>
<gene>
    <name evidence="3" type="primary">RVT</name>
    <name evidence="3" type="ORF">DLEV_019</name>
</gene>
<feature type="region of interest" description="Disordered" evidence="1">
    <location>
        <begin position="376"/>
        <end position="395"/>
    </location>
</feature>
<evidence type="ECO:0000256" key="1">
    <source>
        <dbReference type="SAM" id="MobiDB-lite"/>
    </source>
</evidence>
<dbReference type="PROSITE" id="PS50878">
    <property type="entry name" value="RT_POL"/>
    <property type="match status" value="1"/>
</dbReference>
<dbReference type="Gene3D" id="3.30.70.270">
    <property type="match status" value="1"/>
</dbReference>
<keyword evidence="3" id="KW-0808">Transferase</keyword>
<evidence type="ECO:0000313" key="4">
    <source>
        <dbReference type="Proteomes" id="UP000593702"/>
    </source>
</evidence>
<evidence type="ECO:0000313" key="3">
    <source>
        <dbReference type="EMBL" id="AKS26310.1"/>
    </source>
</evidence>
<keyword evidence="4" id="KW-1185">Reference proteome</keyword>
<feature type="domain" description="Reverse transcriptase" evidence="2">
    <location>
        <begin position="1"/>
        <end position="228"/>
    </location>
</feature>
<dbReference type="InterPro" id="IPR043502">
    <property type="entry name" value="DNA/RNA_pol_sf"/>
</dbReference>
<dbReference type="Gene3D" id="3.10.10.10">
    <property type="entry name" value="HIV Type 1 Reverse Transcriptase, subunit A, domain 1"/>
    <property type="match status" value="1"/>
</dbReference>
<protein>
    <submittedName>
        <fullName evidence="3">Putative reverse transcriptase</fullName>
    </submittedName>
</protein>
<sequence length="395" mass="45674">MLTKVGKTNIPEIEMVKVDFKFPEPPETTKKTGFRTIIVPPRIRTRENIAYFNKVFDKPQFAFMRDRTHVFGSYIYDFLKQICLSVKKNKFVIKLDISSAFDSVDLELLKTRLAKYFTKIEIEELLSQYHGAHEAFPSEPLRLYQGFPLSPHLFKFYLLDLLNITDSRAEIFVYVDDIIITAPTKQIVFEVMEQLVSTLHSGGLYINQKKVGFFDLYKNDLIIMNRIIAKNKTGKFDKNSQKLLHYYLKSGHYRGVFAFITSVDLENFKKEHNIETPVDSGLFLPPDDYEGVSKRQHALNLGKRVVQDLQQLKEVLDGLPSGFTSKLNITDDLIPVFQKTITLIQENERLRERVPAFAFIDDVNELQEDDIFAHLRGPGPDPIHDQGDNDEVIDE</sequence>
<keyword evidence="3" id="KW-0548">Nucleotidyltransferase</keyword>
<keyword evidence="3" id="KW-0695">RNA-directed DNA polymerase</keyword>
<dbReference type="GO" id="GO:0003964">
    <property type="term" value="F:RNA-directed DNA polymerase activity"/>
    <property type="evidence" value="ECO:0007669"/>
    <property type="project" value="UniProtKB-KW"/>
</dbReference>
<dbReference type="Pfam" id="PF00078">
    <property type="entry name" value="RVT_1"/>
    <property type="match status" value="1"/>
</dbReference>